<dbReference type="GO" id="GO:0009055">
    <property type="term" value="F:electron transfer activity"/>
    <property type="evidence" value="ECO:0007669"/>
    <property type="project" value="InterPro"/>
</dbReference>
<dbReference type="Gene3D" id="2.60.40.420">
    <property type="entry name" value="Cupredoxins - blue copper proteins"/>
    <property type="match status" value="1"/>
</dbReference>
<dbReference type="InterPro" id="IPR002386">
    <property type="entry name" value="Amicyanin/Pseudoazurin"/>
</dbReference>
<feature type="domain" description="Blue (type 1) copper" evidence="9">
    <location>
        <begin position="57"/>
        <end position="137"/>
    </location>
</feature>
<feature type="binding site" evidence="7">
    <location>
        <position position="126"/>
    </location>
    <ligand>
        <name>Cu cation</name>
        <dbReference type="ChEBI" id="CHEBI:23378"/>
    </ligand>
</feature>
<evidence type="ECO:0000256" key="3">
    <source>
        <dbReference type="ARBA" id="ARBA00022723"/>
    </source>
</evidence>
<keyword evidence="8" id="KW-0812">Transmembrane</keyword>
<reference evidence="10 11" key="1">
    <citation type="submission" date="2019-10" db="EMBL/GenBank/DDBJ databases">
        <title>Rubrobacter sp nov SCSIO 52090 isolated from a deep-sea sediment in the South China Sea.</title>
        <authorList>
            <person name="Chen R.W."/>
        </authorList>
    </citation>
    <scope>NUCLEOTIDE SEQUENCE [LARGE SCALE GENOMIC DNA]</scope>
    <source>
        <strain evidence="10 11">SCSIO 52909</strain>
    </source>
</reference>
<keyword evidence="8" id="KW-0472">Membrane</keyword>
<feature type="binding site" evidence="7">
    <location>
        <position position="131"/>
    </location>
    <ligand>
        <name>Cu cation</name>
        <dbReference type="ChEBI" id="CHEBI:23378"/>
    </ligand>
</feature>
<dbReference type="InterPro" id="IPR052721">
    <property type="entry name" value="ET_Amicyanin"/>
</dbReference>
<protein>
    <recommendedName>
        <fullName evidence="9">Blue (type 1) copper domain-containing protein</fullName>
    </recommendedName>
</protein>
<feature type="transmembrane region" description="Helical" evidence="8">
    <location>
        <begin position="170"/>
        <end position="188"/>
    </location>
</feature>
<sequence length="193" mass="19981">MGVAVREAVLSGRAGEDRPRRQGGSRMKRLSWLAALSLLILSAFAPAAWAQGQEVTVGMEDNFFDQANITVEPGTTVTWVQRGQYGHTTTSYDGLWDSGLIEGGTDGTYSYTFDEPGTYEYFCGPHEDMGMVGTVTVSAGSASASASASATASASAGAETLADTGGPSPALAAILLLAGSSLVTFAVLRRRAS</sequence>
<keyword evidence="6 7" id="KW-0186">Copper</keyword>
<dbReference type="EMBL" id="CP045119">
    <property type="protein sequence ID" value="QIN83552.1"/>
    <property type="molecule type" value="Genomic_DNA"/>
</dbReference>
<dbReference type="SUPFAM" id="SSF49503">
    <property type="entry name" value="Cupredoxins"/>
    <property type="match status" value="1"/>
</dbReference>
<evidence type="ECO:0000313" key="10">
    <source>
        <dbReference type="EMBL" id="QIN83552.1"/>
    </source>
</evidence>
<dbReference type="InterPro" id="IPR008972">
    <property type="entry name" value="Cupredoxin"/>
</dbReference>
<dbReference type="PRINTS" id="PR00155">
    <property type="entry name" value="AMICYANIN"/>
</dbReference>
<evidence type="ECO:0000256" key="7">
    <source>
        <dbReference type="PIRSR" id="PIRSR602386-1"/>
    </source>
</evidence>
<accession>A0A6G8QAU8</accession>
<dbReference type="InterPro" id="IPR000923">
    <property type="entry name" value="BlueCu_1"/>
</dbReference>
<keyword evidence="3 7" id="KW-0479">Metal-binding</keyword>
<keyword evidence="8" id="KW-1133">Transmembrane helix</keyword>
<dbReference type="GO" id="GO:0042597">
    <property type="term" value="C:periplasmic space"/>
    <property type="evidence" value="ECO:0007669"/>
    <property type="project" value="UniProtKB-SubCell"/>
</dbReference>
<proteinExistence type="predicted"/>
<evidence type="ECO:0000256" key="5">
    <source>
        <dbReference type="ARBA" id="ARBA00022982"/>
    </source>
</evidence>
<dbReference type="Pfam" id="PF00127">
    <property type="entry name" value="Copper-bind"/>
    <property type="match status" value="1"/>
</dbReference>
<evidence type="ECO:0000256" key="4">
    <source>
        <dbReference type="ARBA" id="ARBA00022764"/>
    </source>
</evidence>
<keyword evidence="2" id="KW-0813">Transport</keyword>
<dbReference type="KEGG" id="rub:GBA63_13580"/>
<dbReference type="GO" id="GO:0005507">
    <property type="term" value="F:copper ion binding"/>
    <property type="evidence" value="ECO:0007669"/>
    <property type="project" value="InterPro"/>
</dbReference>
<dbReference type="PROSITE" id="PS00196">
    <property type="entry name" value="COPPER_BLUE"/>
    <property type="match status" value="1"/>
</dbReference>
<feature type="transmembrane region" description="Helical" evidence="8">
    <location>
        <begin position="30"/>
        <end position="49"/>
    </location>
</feature>
<keyword evidence="5" id="KW-0249">Electron transport</keyword>
<evidence type="ECO:0000259" key="9">
    <source>
        <dbReference type="Pfam" id="PF00127"/>
    </source>
</evidence>
<gene>
    <name evidence="10" type="ORF">GBA63_13580</name>
</gene>
<keyword evidence="11" id="KW-1185">Reference proteome</keyword>
<comment type="subcellular location">
    <subcellularLocation>
        <location evidence="1">Periplasm</location>
    </subcellularLocation>
</comment>
<dbReference type="CDD" id="cd04220">
    <property type="entry name" value="Halocyanin"/>
    <property type="match status" value="1"/>
</dbReference>
<evidence type="ECO:0000256" key="2">
    <source>
        <dbReference type="ARBA" id="ARBA00022448"/>
    </source>
</evidence>
<evidence type="ECO:0000256" key="8">
    <source>
        <dbReference type="SAM" id="Phobius"/>
    </source>
</evidence>
<dbReference type="PANTHER" id="PTHR36507:SF1">
    <property type="entry name" value="BLL1555 PROTEIN"/>
    <property type="match status" value="1"/>
</dbReference>
<evidence type="ECO:0000313" key="11">
    <source>
        <dbReference type="Proteomes" id="UP000501452"/>
    </source>
</evidence>
<evidence type="ECO:0000256" key="1">
    <source>
        <dbReference type="ARBA" id="ARBA00004418"/>
    </source>
</evidence>
<dbReference type="AlphaFoldDB" id="A0A6G8QAU8"/>
<organism evidence="10 11">
    <name type="scientific">Rubrobacter tropicus</name>
    <dbReference type="NCBI Taxonomy" id="2653851"/>
    <lineage>
        <taxon>Bacteria</taxon>
        <taxon>Bacillati</taxon>
        <taxon>Actinomycetota</taxon>
        <taxon>Rubrobacteria</taxon>
        <taxon>Rubrobacterales</taxon>
        <taxon>Rubrobacteraceae</taxon>
        <taxon>Rubrobacter</taxon>
    </lineage>
</organism>
<evidence type="ECO:0000256" key="6">
    <source>
        <dbReference type="ARBA" id="ARBA00023008"/>
    </source>
</evidence>
<name>A0A6G8QAU8_9ACTN</name>
<dbReference type="Proteomes" id="UP000501452">
    <property type="component" value="Chromosome"/>
</dbReference>
<dbReference type="InterPro" id="IPR028871">
    <property type="entry name" value="BlueCu_1_BS"/>
</dbReference>
<feature type="binding site" evidence="7">
    <location>
        <position position="87"/>
    </location>
    <ligand>
        <name>Cu cation</name>
        <dbReference type="ChEBI" id="CHEBI:23378"/>
    </ligand>
</feature>
<feature type="binding site" evidence="7">
    <location>
        <position position="123"/>
    </location>
    <ligand>
        <name>Cu cation</name>
        <dbReference type="ChEBI" id="CHEBI:23378"/>
    </ligand>
</feature>
<keyword evidence="4" id="KW-0574">Periplasm</keyword>
<comment type="cofactor">
    <cofactor evidence="7">
        <name>Cu cation</name>
        <dbReference type="ChEBI" id="CHEBI:23378"/>
    </cofactor>
    <text evidence="7">Binds 1 copper ion per subunit.</text>
</comment>
<dbReference type="PANTHER" id="PTHR36507">
    <property type="entry name" value="BLL1555 PROTEIN"/>
    <property type="match status" value="1"/>
</dbReference>